<comment type="caution">
    <text evidence="2">The sequence shown here is derived from an EMBL/GenBank/DDBJ whole genome shotgun (WGS) entry which is preliminary data.</text>
</comment>
<feature type="region of interest" description="Disordered" evidence="1">
    <location>
        <begin position="234"/>
        <end position="266"/>
    </location>
</feature>
<feature type="compositionally biased region" description="Basic and acidic residues" evidence="1">
    <location>
        <begin position="178"/>
        <end position="195"/>
    </location>
</feature>
<reference evidence="2 3" key="1">
    <citation type="submission" date="2020-04" db="EMBL/GenBank/DDBJ databases">
        <authorList>
            <person name="Laetsch R D."/>
            <person name="Stevens L."/>
            <person name="Kumar S."/>
            <person name="Blaxter L. M."/>
        </authorList>
    </citation>
    <scope>NUCLEOTIDE SEQUENCE [LARGE SCALE GENOMIC DNA]</scope>
</reference>
<evidence type="ECO:0000313" key="3">
    <source>
        <dbReference type="Proteomes" id="UP000494206"/>
    </source>
</evidence>
<protein>
    <submittedName>
        <fullName evidence="2">Uncharacterized protein</fullName>
    </submittedName>
</protein>
<accession>A0A8S1FGJ7</accession>
<dbReference type="AlphaFoldDB" id="A0A8S1FGJ7"/>
<feature type="compositionally biased region" description="Low complexity" evidence="1">
    <location>
        <begin position="52"/>
        <end position="66"/>
    </location>
</feature>
<evidence type="ECO:0000256" key="1">
    <source>
        <dbReference type="SAM" id="MobiDB-lite"/>
    </source>
</evidence>
<feature type="compositionally biased region" description="Basic residues" evidence="1">
    <location>
        <begin position="81"/>
        <end position="92"/>
    </location>
</feature>
<keyword evidence="3" id="KW-1185">Reference proteome</keyword>
<proteinExistence type="predicted"/>
<feature type="compositionally biased region" description="Polar residues" evidence="1">
    <location>
        <begin position="244"/>
        <end position="256"/>
    </location>
</feature>
<feature type="compositionally biased region" description="Polar residues" evidence="1">
    <location>
        <begin position="1"/>
        <end position="13"/>
    </location>
</feature>
<feature type="region of interest" description="Disordered" evidence="1">
    <location>
        <begin position="1"/>
        <end position="96"/>
    </location>
</feature>
<gene>
    <name evidence="2" type="ORF">CBOVIS_LOCUS13102</name>
</gene>
<feature type="region of interest" description="Disordered" evidence="1">
    <location>
        <begin position="178"/>
        <end position="206"/>
    </location>
</feature>
<organism evidence="2 3">
    <name type="scientific">Caenorhabditis bovis</name>
    <dbReference type="NCBI Taxonomy" id="2654633"/>
    <lineage>
        <taxon>Eukaryota</taxon>
        <taxon>Metazoa</taxon>
        <taxon>Ecdysozoa</taxon>
        <taxon>Nematoda</taxon>
        <taxon>Chromadorea</taxon>
        <taxon>Rhabditida</taxon>
        <taxon>Rhabditina</taxon>
        <taxon>Rhabditomorpha</taxon>
        <taxon>Rhabditoidea</taxon>
        <taxon>Rhabditidae</taxon>
        <taxon>Peloderinae</taxon>
        <taxon>Caenorhabditis</taxon>
    </lineage>
</organism>
<dbReference type="EMBL" id="CADEPM010000016">
    <property type="protein sequence ID" value="CAB3411728.1"/>
    <property type="molecule type" value="Genomic_DNA"/>
</dbReference>
<dbReference type="Proteomes" id="UP000494206">
    <property type="component" value="Unassembled WGS sequence"/>
</dbReference>
<name>A0A8S1FGJ7_9PELO</name>
<sequence>MDLSNVQTANKVSGKQKDMEKQTDSLSTNGKKVSSSDSNAEMKKGVGKELPSAASNTASTALAATSVHDGATSQNTSALSKNKKKKLKKQMAKKNSEALPGIFQPPVMMDTSQEFTEEQQVAVLMSFIKDSPLALAKDLIDILVTKLNPEDFPEETQAARLKTSGDPNSSVGVVELVIKPKDKIKNPESKEEENKGPLNNIPLSQMSNSDICLSSSSLASWDYSSDTDYDEMNESMKKHAARASTKSSEHGTSTSEGVRADDRATSPTVMRAVSRLIAGLNAQLIDRHREAEARERGIPVNEGDNAESNSARLFYKRRFNEFKKFMKMRKYIDTHHDRLERAFKMMMDNADYSRPDHLEKMKFSCFVLSKAAARYHYAMKSDDKHFRRQMLQASCETLCIGEKFVKSFFGPQRSVSAK</sequence>
<feature type="compositionally biased region" description="Polar residues" evidence="1">
    <location>
        <begin position="24"/>
        <end position="39"/>
    </location>
</feature>
<evidence type="ECO:0000313" key="2">
    <source>
        <dbReference type="EMBL" id="CAB3411728.1"/>
    </source>
</evidence>